<feature type="compositionally biased region" description="Basic and acidic residues" evidence="1">
    <location>
        <begin position="48"/>
        <end position="57"/>
    </location>
</feature>
<protein>
    <recommendedName>
        <fullName evidence="2">Protein kinase domain-containing protein</fullName>
    </recommendedName>
</protein>
<feature type="compositionally biased region" description="Polar residues" evidence="1">
    <location>
        <begin position="37"/>
        <end position="47"/>
    </location>
</feature>
<evidence type="ECO:0000256" key="1">
    <source>
        <dbReference type="SAM" id="MobiDB-lite"/>
    </source>
</evidence>
<evidence type="ECO:0000259" key="2">
    <source>
        <dbReference type="PROSITE" id="PS50011"/>
    </source>
</evidence>
<dbReference type="GO" id="GO:0004672">
    <property type="term" value="F:protein kinase activity"/>
    <property type="evidence" value="ECO:0007669"/>
    <property type="project" value="InterPro"/>
</dbReference>
<feature type="region of interest" description="Disordered" evidence="1">
    <location>
        <begin position="1"/>
        <end position="58"/>
    </location>
</feature>
<name>A0A4Q2D1Y8_9AGAR</name>
<accession>A0A4Q2D1Y8</accession>
<dbReference type="InterPro" id="IPR000719">
    <property type="entry name" value="Prot_kinase_dom"/>
</dbReference>
<dbReference type="PROSITE" id="PS00109">
    <property type="entry name" value="PROTEIN_KINASE_TYR"/>
    <property type="match status" value="1"/>
</dbReference>
<dbReference type="AlphaFoldDB" id="A0A4Q2D1Y8"/>
<feature type="domain" description="Protein kinase" evidence="2">
    <location>
        <begin position="388"/>
        <end position="623"/>
    </location>
</feature>
<evidence type="ECO:0000313" key="4">
    <source>
        <dbReference type="Proteomes" id="UP000290288"/>
    </source>
</evidence>
<dbReference type="Gene3D" id="1.10.510.10">
    <property type="entry name" value="Transferase(Phosphotransferase) domain 1"/>
    <property type="match status" value="1"/>
</dbReference>
<dbReference type="InterPro" id="IPR008266">
    <property type="entry name" value="Tyr_kinase_AS"/>
</dbReference>
<feature type="compositionally biased region" description="Polar residues" evidence="1">
    <location>
        <begin position="18"/>
        <end position="27"/>
    </location>
</feature>
<dbReference type="PROSITE" id="PS50011">
    <property type="entry name" value="PROTEIN_KINASE_DOM"/>
    <property type="match status" value="1"/>
</dbReference>
<evidence type="ECO:0000313" key="3">
    <source>
        <dbReference type="EMBL" id="RXW12155.1"/>
    </source>
</evidence>
<dbReference type="OrthoDB" id="4062651at2759"/>
<reference evidence="3 4" key="1">
    <citation type="submission" date="2019-01" db="EMBL/GenBank/DDBJ databases">
        <title>Draft genome sequence of Psathyrella aberdarensis IHI B618.</title>
        <authorList>
            <person name="Buettner E."/>
            <person name="Kellner H."/>
        </authorList>
    </citation>
    <scope>NUCLEOTIDE SEQUENCE [LARGE SCALE GENOMIC DNA]</scope>
    <source>
        <strain evidence="3 4">IHI B618</strain>
    </source>
</reference>
<comment type="caution">
    <text evidence="3">The sequence shown here is derived from an EMBL/GenBank/DDBJ whole genome shotgun (WGS) entry which is preliminary data.</text>
</comment>
<dbReference type="Proteomes" id="UP000290288">
    <property type="component" value="Unassembled WGS sequence"/>
</dbReference>
<dbReference type="EMBL" id="SDEE01001381">
    <property type="protein sequence ID" value="RXW12155.1"/>
    <property type="molecule type" value="Genomic_DNA"/>
</dbReference>
<dbReference type="GO" id="GO:0005524">
    <property type="term" value="F:ATP binding"/>
    <property type="evidence" value="ECO:0007669"/>
    <property type="project" value="InterPro"/>
</dbReference>
<keyword evidence="4" id="KW-1185">Reference proteome</keyword>
<organism evidence="3 4">
    <name type="scientific">Candolleomyces aberdarensis</name>
    <dbReference type="NCBI Taxonomy" id="2316362"/>
    <lineage>
        <taxon>Eukaryota</taxon>
        <taxon>Fungi</taxon>
        <taxon>Dikarya</taxon>
        <taxon>Basidiomycota</taxon>
        <taxon>Agaricomycotina</taxon>
        <taxon>Agaricomycetes</taxon>
        <taxon>Agaricomycetidae</taxon>
        <taxon>Agaricales</taxon>
        <taxon>Agaricineae</taxon>
        <taxon>Psathyrellaceae</taxon>
        <taxon>Candolleomyces</taxon>
    </lineage>
</organism>
<dbReference type="InterPro" id="IPR011009">
    <property type="entry name" value="Kinase-like_dom_sf"/>
</dbReference>
<gene>
    <name evidence="3" type="ORF">EST38_g13699</name>
</gene>
<dbReference type="SUPFAM" id="SSF56112">
    <property type="entry name" value="Protein kinase-like (PK-like)"/>
    <property type="match status" value="1"/>
</dbReference>
<sequence>MGPPSMGSPSSPEDSFGSAATPSTPSKGQKKPRAKRTQTAASIASSDRSTKRTRLDEAEVQVTNTRRRAVESCNNVVEWYQALQSAEITEDARKALGIAFIWLGTLKRDGRVLKTEIEKGKSKKMPKIDASPCAMAQDDIDLFWKALEEFDSAIAPTPSEFADVKCWGYHQENDPILCLRPPAAIGLPIQILYEGFRQFLFNINDLNFKISHKALQASERLCGTMGKAFLTETSRTSAIDNGFKPLWPGWQSELRVKPFDGMSSGRVDRAYLTGILCEVKLEGSGSSKSAFMQICLCYRLLVESYQQKPEAFDKVNLERYADAGYPTFLLVIEGPMLTIYGAFFDGVSHTVEALTGGLHMLGDHAGRRQTLLAKALAALHCAQGDIAYMASEPGRPGPNAYVAGTPRLYKTCTTYKTKTEAALKFTSRLPGIQPIFLAHMTIPPTTTASSDTTLFLAKLPRTYGENVHHYLHARGFAPELLAFSKQPEIPTIYVMEYLEWPWSTLTNFIQLKPSIFVHRAQNIYAEMKKIIQCLKNGGFVHGDLRPNNIMINSATVEDKEEDPQIKLVDFDWSGIAGVATYPGQRNATELWPGEAGCAIGANDDNELFEIWWHNRLNSARSLL</sequence>
<proteinExistence type="predicted"/>
<feature type="compositionally biased region" description="Low complexity" evidence="1">
    <location>
        <begin position="1"/>
        <end position="12"/>
    </location>
</feature>